<evidence type="ECO:0000256" key="1">
    <source>
        <dbReference type="ARBA" id="ARBA00022737"/>
    </source>
</evidence>
<dbReference type="EMBL" id="JRKL02000206">
    <property type="protein sequence ID" value="KAF3973844.1"/>
    <property type="molecule type" value="Genomic_DNA"/>
</dbReference>
<gene>
    <name evidence="3" type="ORF">CMV_002775</name>
</gene>
<proteinExistence type="predicted"/>
<dbReference type="InterPro" id="IPR004146">
    <property type="entry name" value="DC1"/>
</dbReference>
<dbReference type="OrthoDB" id="1884766at2759"/>
<keyword evidence="1" id="KW-0677">Repeat</keyword>
<feature type="domain" description="DC1" evidence="2">
    <location>
        <begin position="124"/>
        <end position="166"/>
    </location>
</feature>
<feature type="domain" description="DC1" evidence="2">
    <location>
        <begin position="63"/>
        <end position="112"/>
    </location>
</feature>
<evidence type="ECO:0000313" key="4">
    <source>
        <dbReference type="Proteomes" id="UP000737018"/>
    </source>
</evidence>
<dbReference type="PANTHER" id="PTHR32410">
    <property type="entry name" value="CYSTEINE/HISTIDINE-RICH C1 DOMAIN FAMILY PROTEIN"/>
    <property type="match status" value="1"/>
</dbReference>
<keyword evidence="4" id="KW-1185">Reference proteome</keyword>
<dbReference type="InterPro" id="IPR053192">
    <property type="entry name" value="Vacuole_Formation_Reg"/>
</dbReference>
<dbReference type="InterPro" id="IPR046349">
    <property type="entry name" value="C1-like_sf"/>
</dbReference>
<dbReference type="Pfam" id="PF03107">
    <property type="entry name" value="C1_2"/>
    <property type="match status" value="4"/>
</dbReference>
<dbReference type="AlphaFoldDB" id="A0A8J4W3G0"/>
<dbReference type="SUPFAM" id="SSF57889">
    <property type="entry name" value="Cysteine-rich domain"/>
    <property type="match status" value="4"/>
</dbReference>
<protein>
    <recommendedName>
        <fullName evidence="2">DC1 domain-containing protein</fullName>
    </recommendedName>
</protein>
<feature type="domain" description="DC1" evidence="2">
    <location>
        <begin position="7"/>
        <end position="53"/>
    </location>
</feature>
<reference evidence="3" key="1">
    <citation type="submission" date="2020-03" db="EMBL/GenBank/DDBJ databases">
        <title>Castanea mollissima Vanexum genome sequencing.</title>
        <authorList>
            <person name="Staton M."/>
        </authorList>
    </citation>
    <scope>NUCLEOTIDE SEQUENCE</scope>
    <source>
        <tissue evidence="3">Leaf</tissue>
    </source>
</reference>
<name>A0A8J4W3G0_9ROSI</name>
<feature type="domain" description="DC1" evidence="2">
    <location>
        <begin position="176"/>
        <end position="225"/>
    </location>
</feature>
<dbReference type="PANTHER" id="PTHR32410:SF163">
    <property type="entry name" value="DC1 DOMAIN-CONTAINING PROTEIN"/>
    <property type="match status" value="1"/>
</dbReference>
<organism evidence="3 4">
    <name type="scientific">Castanea mollissima</name>
    <name type="common">Chinese chestnut</name>
    <dbReference type="NCBI Taxonomy" id="60419"/>
    <lineage>
        <taxon>Eukaryota</taxon>
        <taxon>Viridiplantae</taxon>
        <taxon>Streptophyta</taxon>
        <taxon>Embryophyta</taxon>
        <taxon>Tracheophyta</taxon>
        <taxon>Spermatophyta</taxon>
        <taxon>Magnoliopsida</taxon>
        <taxon>eudicotyledons</taxon>
        <taxon>Gunneridae</taxon>
        <taxon>Pentapetalae</taxon>
        <taxon>rosids</taxon>
        <taxon>fabids</taxon>
        <taxon>Fagales</taxon>
        <taxon>Fagaceae</taxon>
        <taxon>Castanea</taxon>
    </lineage>
</organism>
<evidence type="ECO:0000259" key="2">
    <source>
        <dbReference type="Pfam" id="PF03107"/>
    </source>
</evidence>
<evidence type="ECO:0000313" key="3">
    <source>
        <dbReference type="EMBL" id="KAF3973844.1"/>
    </source>
</evidence>
<comment type="caution">
    <text evidence="3">The sequence shown here is derived from an EMBL/GenBank/DDBJ whole genome shotgun (WGS) entry which is preliminary data.</text>
</comment>
<accession>A0A8J4W3G0</accession>
<sequence>MKQLQHFYHPEHPLVFNEERIYGRICFGCREPILGPSYGCKECGVYQHHKSCAELPLGLLHHPLHPLHPLILTYEWADHPEGEKSNCDVCKEKRVEYCYFCYLCNFKLHIKCGSLAPPMEAPEVHHHPLIPLWRWMMFTCDFCGKEDKGMPYLCPPCGFLIQTRCANFPGRLKVIRHNHLLNFIHSLELHQSNSQLCQLCFLKVDTNYGLYYCSRCDFAAHLHCAMSRGNMEDINLLEFKEEESAESKAMLENEDSKLHQSVDSEICKVIKTAVGEDGIEIATEIEHFSHEHHLKLTDEVPNNKICDGLQMCYSTTNRMCALALAACPGLGSLLMGAALALAACPWGCLGLGCLPMRGCLGLGCMPFNAVKGSNGDKALGPNGDSET</sequence>
<dbReference type="Proteomes" id="UP000737018">
    <property type="component" value="Unassembled WGS sequence"/>
</dbReference>